<evidence type="ECO:0000313" key="1">
    <source>
        <dbReference type="EMBL" id="MCQ8106481.1"/>
    </source>
</evidence>
<protein>
    <submittedName>
        <fullName evidence="1">Uncharacterized protein</fullName>
    </submittedName>
</protein>
<dbReference type="EMBL" id="JANIBJ010000097">
    <property type="protein sequence ID" value="MCQ8106481.1"/>
    <property type="molecule type" value="Genomic_DNA"/>
</dbReference>
<accession>A0ABT1TLX0</accession>
<evidence type="ECO:0000313" key="2">
    <source>
        <dbReference type="Proteomes" id="UP001524499"/>
    </source>
</evidence>
<feature type="non-terminal residue" evidence="1">
    <location>
        <position position="1"/>
    </location>
</feature>
<keyword evidence="2" id="KW-1185">Reference proteome</keyword>
<comment type="caution">
    <text evidence="1">The sequence shown here is derived from an EMBL/GenBank/DDBJ whole genome shotgun (WGS) entry which is preliminary data.</text>
</comment>
<reference evidence="1 2" key="1">
    <citation type="submission" date="2022-07" db="EMBL/GenBank/DDBJ databases">
        <title>Methylomonas rivi sp. nov., Methylomonas rosea sp. nov., Methylomonas aureus sp. nov. and Methylomonas subterranea sp. nov., four novel methanotrophs isolated from a freshwater creek and the deep terrestrial subsurface.</title>
        <authorList>
            <person name="Abin C."/>
            <person name="Sankaranarayanan K."/>
            <person name="Garner C."/>
            <person name="Sindelar R."/>
            <person name="Kotary K."/>
            <person name="Garner R."/>
            <person name="Barclay S."/>
            <person name="Lawson P."/>
            <person name="Krumholz L."/>
        </authorList>
    </citation>
    <scope>NUCLEOTIDE SEQUENCE [LARGE SCALE GENOMIC DNA]</scope>
    <source>
        <strain evidence="1 2">SURF-2</strain>
    </source>
</reference>
<name>A0ABT1TLX0_9GAMM</name>
<dbReference type="RefSeq" id="WP_256604597.1">
    <property type="nucleotide sequence ID" value="NZ_JANIBJ010000097.1"/>
</dbReference>
<proteinExistence type="predicted"/>
<organism evidence="1 2">
    <name type="scientific">Methylomonas subterranea</name>
    <dbReference type="NCBI Taxonomy" id="2952225"/>
    <lineage>
        <taxon>Bacteria</taxon>
        <taxon>Pseudomonadati</taxon>
        <taxon>Pseudomonadota</taxon>
        <taxon>Gammaproteobacteria</taxon>
        <taxon>Methylococcales</taxon>
        <taxon>Methylococcaceae</taxon>
        <taxon>Methylomonas</taxon>
    </lineage>
</organism>
<sequence length="63" mass="6867">REAAEPCNAAYCYEIPQAIVTLSPNLYSLPPAPPNYQNLQPAPAGFFIPKKIDSYTKNGIMAP</sequence>
<dbReference type="Proteomes" id="UP001524499">
    <property type="component" value="Unassembled WGS sequence"/>
</dbReference>
<gene>
    <name evidence="1" type="ORF">NP590_20455</name>
</gene>